<dbReference type="PROSITE" id="PS50931">
    <property type="entry name" value="HTH_LYSR"/>
    <property type="match status" value="1"/>
</dbReference>
<dbReference type="STRING" id="68895.RR42_m0221"/>
<dbReference type="CDD" id="cd08465">
    <property type="entry name" value="PBP2_ToxR"/>
    <property type="match status" value="1"/>
</dbReference>
<dbReference type="PANTHER" id="PTHR30118">
    <property type="entry name" value="HTH-TYPE TRANSCRIPTIONAL REGULATOR LEUO-RELATED"/>
    <property type="match status" value="1"/>
</dbReference>
<evidence type="ECO:0000256" key="1">
    <source>
        <dbReference type="ARBA" id="ARBA00009437"/>
    </source>
</evidence>
<dbReference type="InterPro" id="IPR000847">
    <property type="entry name" value="LysR_HTH_N"/>
</dbReference>
<dbReference type="GO" id="GO:0003700">
    <property type="term" value="F:DNA-binding transcription factor activity"/>
    <property type="evidence" value="ECO:0007669"/>
    <property type="project" value="InterPro"/>
</dbReference>
<sequence>MKYCAANYQFSFHSVNMRRMNDLRGIDLNLLVVLEALLAERHISRAALRLHLSQPAVSHALGRLRQLLDDPLLVRGQGGLVPSARAHELAGPLAEALAQVRILLGPSGFQPATARRSFRLAMSDYGAMALLPGLLRAVRKIAPGIDLVVSQASREAMTAKVADGEIDLALGVFGQPPEGVHSTELFEETYACMVDAATVRGLGKLDQVAYLARSHVLVATHSERVDAIDAAVAKVGGRRKIACVLPHWSVAPALIAGTNLVLTTARRSLAAFEEDPRFAVFDPPFPLPGFGFSLIWHDRTDADPGHSWLRERVIAVAAGDEPDDAISLRS</sequence>
<dbReference type="GO" id="GO:0003677">
    <property type="term" value="F:DNA binding"/>
    <property type="evidence" value="ECO:0007669"/>
    <property type="project" value="UniProtKB-KW"/>
</dbReference>
<proteinExistence type="inferred from homology"/>
<dbReference type="PRINTS" id="PR00039">
    <property type="entry name" value="HTHLYSR"/>
</dbReference>
<dbReference type="KEGG" id="cbw:RR42_m0221"/>
<dbReference type="Gene3D" id="1.10.10.10">
    <property type="entry name" value="Winged helix-like DNA-binding domain superfamily/Winged helix DNA-binding domain"/>
    <property type="match status" value="1"/>
</dbReference>
<keyword evidence="3" id="KW-0238">DNA-binding</keyword>
<reference evidence="6 7" key="1">
    <citation type="journal article" date="2015" name="Genome Announc.">
        <title>Complete Genome Sequence of Cupriavidus basilensis 4G11, Isolated from the Oak Ridge Field Research Center Site.</title>
        <authorList>
            <person name="Ray J."/>
            <person name="Waters R.J."/>
            <person name="Skerker J.M."/>
            <person name="Kuehl J.V."/>
            <person name="Price M.N."/>
            <person name="Huang J."/>
            <person name="Chakraborty R."/>
            <person name="Arkin A.P."/>
            <person name="Deutschbauer A."/>
        </authorList>
    </citation>
    <scope>NUCLEOTIDE SEQUENCE [LARGE SCALE GENOMIC DNA]</scope>
    <source>
        <strain evidence="6">4G11</strain>
    </source>
</reference>
<protein>
    <submittedName>
        <fullName evidence="6">Transcriptional regulator, LysR family</fullName>
    </submittedName>
</protein>
<keyword evidence="4" id="KW-0804">Transcription</keyword>
<evidence type="ECO:0000256" key="4">
    <source>
        <dbReference type="ARBA" id="ARBA00023163"/>
    </source>
</evidence>
<keyword evidence="7" id="KW-1185">Reference proteome</keyword>
<dbReference type="SUPFAM" id="SSF46785">
    <property type="entry name" value="Winged helix' DNA-binding domain"/>
    <property type="match status" value="1"/>
</dbReference>
<dbReference type="Pfam" id="PF03466">
    <property type="entry name" value="LysR_substrate"/>
    <property type="match status" value="1"/>
</dbReference>
<evidence type="ECO:0000256" key="2">
    <source>
        <dbReference type="ARBA" id="ARBA00023015"/>
    </source>
</evidence>
<dbReference type="Gene3D" id="3.40.190.10">
    <property type="entry name" value="Periplasmic binding protein-like II"/>
    <property type="match status" value="2"/>
</dbReference>
<feature type="domain" description="HTH lysR-type" evidence="5">
    <location>
        <begin position="26"/>
        <end position="83"/>
    </location>
</feature>
<dbReference type="Proteomes" id="UP000031843">
    <property type="component" value="Chromosome main"/>
</dbReference>
<dbReference type="InterPro" id="IPR050389">
    <property type="entry name" value="LysR-type_TF"/>
</dbReference>
<keyword evidence="2" id="KW-0805">Transcription regulation</keyword>
<dbReference type="InterPro" id="IPR036390">
    <property type="entry name" value="WH_DNA-bd_sf"/>
</dbReference>
<evidence type="ECO:0000259" key="5">
    <source>
        <dbReference type="PROSITE" id="PS50931"/>
    </source>
</evidence>
<dbReference type="PANTHER" id="PTHR30118:SF15">
    <property type="entry name" value="TRANSCRIPTIONAL REGULATORY PROTEIN"/>
    <property type="match status" value="1"/>
</dbReference>
<name>A0A0C4YAU3_9BURK</name>
<dbReference type="InterPro" id="IPR005119">
    <property type="entry name" value="LysR_subst-bd"/>
</dbReference>
<gene>
    <name evidence="6" type="ORF">RR42_m0221</name>
</gene>
<dbReference type="EMBL" id="CP010536">
    <property type="protein sequence ID" value="AJG17636.1"/>
    <property type="molecule type" value="Genomic_DNA"/>
</dbReference>
<evidence type="ECO:0000313" key="6">
    <source>
        <dbReference type="EMBL" id="AJG17636.1"/>
    </source>
</evidence>
<comment type="similarity">
    <text evidence="1">Belongs to the LysR transcriptional regulatory family.</text>
</comment>
<accession>A0A0C4YAU3</accession>
<organism evidence="6 7">
    <name type="scientific">Cupriavidus basilensis</name>
    <dbReference type="NCBI Taxonomy" id="68895"/>
    <lineage>
        <taxon>Bacteria</taxon>
        <taxon>Pseudomonadati</taxon>
        <taxon>Pseudomonadota</taxon>
        <taxon>Betaproteobacteria</taxon>
        <taxon>Burkholderiales</taxon>
        <taxon>Burkholderiaceae</taxon>
        <taxon>Cupriavidus</taxon>
    </lineage>
</organism>
<dbReference type="AlphaFoldDB" id="A0A0C4YAU3"/>
<evidence type="ECO:0000313" key="7">
    <source>
        <dbReference type="Proteomes" id="UP000031843"/>
    </source>
</evidence>
<dbReference type="Pfam" id="PF00126">
    <property type="entry name" value="HTH_1"/>
    <property type="match status" value="1"/>
</dbReference>
<evidence type="ECO:0000256" key="3">
    <source>
        <dbReference type="ARBA" id="ARBA00023125"/>
    </source>
</evidence>
<dbReference type="InterPro" id="IPR036388">
    <property type="entry name" value="WH-like_DNA-bd_sf"/>
</dbReference>
<dbReference type="SUPFAM" id="SSF53850">
    <property type="entry name" value="Periplasmic binding protein-like II"/>
    <property type="match status" value="1"/>
</dbReference>